<evidence type="ECO:0000313" key="3">
    <source>
        <dbReference type="Proteomes" id="UP000663860"/>
    </source>
</evidence>
<feature type="non-terminal residue" evidence="2">
    <location>
        <position position="1"/>
    </location>
</feature>
<gene>
    <name evidence="2" type="ORF">IZO911_LOCUS40804</name>
</gene>
<dbReference type="EMBL" id="CAJNOE010001437">
    <property type="protein sequence ID" value="CAF1423247.1"/>
    <property type="molecule type" value="Genomic_DNA"/>
</dbReference>
<dbReference type="PANTHER" id="PTHR23084:SF263">
    <property type="entry name" value="MORN REPEAT-CONTAINING PROTEIN 1"/>
    <property type="match status" value="1"/>
</dbReference>
<evidence type="ECO:0000256" key="1">
    <source>
        <dbReference type="ARBA" id="ARBA00022737"/>
    </source>
</evidence>
<organism evidence="2 3">
    <name type="scientific">Adineta steineri</name>
    <dbReference type="NCBI Taxonomy" id="433720"/>
    <lineage>
        <taxon>Eukaryota</taxon>
        <taxon>Metazoa</taxon>
        <taxon>Spiralia</taxon>
        <taxon>Gnathifera</taxon>
        <taxon>Rotifera</taxon>
        <taxon>Eurotatoria</taxon>
        <taxon>Bdelloidea</taxon>
        <taxon>Adinetida</taxon>
        <taxon>Adinetidae</taxon>
        <taxon>Adineta</taxon>
    </lineage>
</organism>
<name>A0A815MDX2_9BILA</name>
<protein>
    <submittedName>
        <fullName evidence="2">Uncharacterized protein</fullName>
    </submittedName>
</protein>
<dbReference type="PANTHER" id="PTHR23084">
    <property type="entry name" value="PHOSPHATIDYLINOSITOL-4-PHOSPHATE 5-KINASE RELATED"/>
    <property type="match status" value="1"/>
</dbReference>
<reference evidence="2" key="1">
    <citation type="submission" date="2021-02" db="EMBL/GenBank/DDBJ databases">
        <authorList>
            <person name="Nowell W R."/>
        </authorList>
    </citation>
    <scope>NUCLEOTIDE SEQUENCE</scope>
</reference>
<dbReference type="Proteomes" id="UP000663860">
    <property type="component" value="Unassembled WGS sequence"/>
</dbReference>
<sequence length="246" mass="28316">EDNMSGKGTRYRVNGNTYTGDWVDNEMTGQGIYTWASGDRYEGQWKDSDMNGKGTRYYANGNTYTGDWIDNKRTGQGIFAWANGDRYEGQWKDSNMNGKGIRYWANENTYTGDWIDNKRTGQGIFAWANGDRYKGQWRDDNMNGRGEDPSIIVNENRTAPSDNFYLFINSIKMNLIDFNIKPKTPHGTNKRPCDNDSPNDYIMDCAIIYDRSFTPYIIAVYQFGGREHEMDCIRHHSLLLGIFVVA</sequence>
<dbReference type="InterPro" id="IPR003409">
    <property type="entry name" value="MORN"/>
</dbReference>
<comment type="caution">
    <text evidence="2">The sequence shown here is derived from an EMBL/GenBank/DDBJ whole genome shotgun (WGS) entry which is preliminary data.</text>
</comment>
<dbReference type="Pfam" id="PF02493">
    <property type="entry name" value="MORN"/>
    <property type="match status" value="7"/>
</dbReference>
<evidence type="ECO:0000313" key="2">
    <source>
        <dbReference type="EMBL" id="CAF1423247.1"/>
    </source>
</evidence>
<dbReference type="AlphaFoldDB" id="A0A815MDX2"/>
<proteinExistence type="predicted"/>
<dbReference type="Gene3D" id="2.20.110.10">
    <property type="entry name" value="Histone H3 K4-specific methyltransferase SET7/9 N-terminal domain"/>
    <property type="match status" value="3"/>
</dbReference>
<dbReference type="SMART" id="SM00698">
    <property type="entry name" value="MORN"/>
    <property type="match status" value="6"/>
</dbReference>
<keyword evidence="1" id="KW-0677">Repeat</keyword>
<accession>A0A815MDX2</accession>
<dbReference type="SUPFAM" id="SSF82185">
    <property type="entry name" value="Histone H3 K4-specific methyltransferase SET7/9 N-terminal domain"/>
    <property type="match status" value="1"/>
</dbReference>